<gene>
    <name evidence="1" type="ORF">SAMN05444339_11253</name>
</gene>
<proteinExistence type="predicted"/>
<dbReference type="AlphaFoldDB" id="A0A1M5EDQ7"/>
<dbReference type="EMBL" id="FQUE01000012">
    <property type="protein sequence ID" value="SHF77326.1"/>
    <property type="molecule type" value="Genomic_DNA"/>
</dbReference>
<dbReference type="RefSeq" id="WP_143155489.1">
    <property type="nucleotide sequence ID" value="NZ_FQUE01000012.1"/>
</dbReference>
<dbReference type="Proteomes" id="UP000183987">
    <property type="component" value="Unassembled WGS sequence"/>
</dbReference>
<organism evidence="1 2">
    <name type="scientific">Loktanella atrilutea</name>
    <dbReference type="NCBI Taxonomy" id="366533"/>
    <lineage>
        <taxon>Bacteria</taxon>
        <taxon>Pseudomonadati</taxon>
        <taxon>Pseudomonadota</taxon>
        <taxon>Alphaproteobacteria</taxon>
        <taxon>Rhodobacterales</taxon>
        <taxon>Roseobacteraceae</taxon>
        <taxon>Loktanella</taxon>
    </lineage>
</organism>
<dbReference type="STRING" id="366533.SAMN05444339_11253"/>
<protein>
    <submittedName>
        <fullName evidence="1">Uncharacterized protein</fullName>
    </submittedName>
</protein>
<reference evidence="2" key="1">
    <citation type="submission" date="2016-11" db="EMBL/GenBank/DDBJ databases">
        <authorList>
            <person name="Varghese N."/>
            <person name="Submissions S."/>
        </authorList>
    </citation>
    <scope>NUCLEOTIDE SEQUENCE [LARGE SCALE GENOMIC DNA]</scope>
    <source>
        <strain evidence="2">DSM 29326</strain>
    </source>
</reference>
<keyword evidence="2" id="KW-1185">Reference proteome</keyword>
<evidence type="ECO:0000313" key="2">
    <source>
        <dbReference type="Proteomes" id="UP000183987"/>
    </source>
</evidence>
<dbReference type="OrthoDB" id="7861326at2"/>
<accession>A0A1M5EDQ7</accession>
<name>A0A1M5EDQ7_LOKAT</name>
<evidence type="ECO:0000313" key="1">
    <source>
        <dbReference type="EMBL" id="SHF77326.1"/>
    </source>
</evidence>
<sequence>MTKHDRNRELSSGTSERGVVRLRHARAIKRILDRKTLKIVGWLYEWNTGQTAPMWKDQPCKDVIYD</sequence>